<keyword evidence="2" id="KW-1282">Carboxysome</keyword>
<keyword evidence="3" id="KW-1283">Bacterial microcompartment</keyword>
<dbReference type="Gene3D" id="2.40.50.220">
    <property type="entry name" value="EutN/Ccml"/>
    <property type="match status" value="1"/>
</dbReference>
<dbReference type="CDD" id="cd01614">
    <property type="entry name" value="EutN_CcmL"/>
    <property type="match status" value="1"/>
</dbReference>
<accession>A0A2W0HGF1</accession>
<dbReference type="SUPFAM" id="SSF159133">
    <property type="entry name" value="EutN/CcmL-like"/>
    <property type="match status" value="1"/>
</dbReference>
<sequence length="94" mass="10115">MFIGKVVGNVVCTHKDPSLTGIKLMVVHPLKDDLTPKGKPIIAIDTVGQAGYGDIVYLAKSGESGMPLKKDMVASDAGIMGIIDHYYIEEKKQN</sequence>
<comment type="subcellular location">
    <subcellularLocation>
        <location evidence="1">Carboxysome</location>
    </subcellularLocation>
</comment>
<organism evidence="4 5">
    <name type="scientific">Alteribacter lacisalsi</name>
    <dbReference type="NCBI Taxonomy" id="2045244"/>
    <lineage>
        <taxon>Bacteria</taxon>
        <taxon>Bacillati</taxon>
        <taxon>Bacillota</taxon>
        <taxon>Bacilli</taxon>
        <taxon>Bacillales</taxon>
        <taxon>Bacillaceae</taxon>
        <taxon>Alteribacter</taxon>
    </lineage>
</organism>
<evidence type="ECO:0000313" key="4">
    <source>
        <dbReference type="EMBL" id="PYZ96495.1"/>
    </source>
</evidence>
<dbReference type="Proteomes" id="UP000248066">
    <property type="component" value="Unassembled WGS sequence"/>
</dbReference>
<keyword evidence="5" id="KW-1185">Reference proteome</keyword>
<evidence type="ECO:0000256" key="3">
    <source>
        <dbReference type="ARBA" id="ARBA00024446"/>
    </source>
</evidence>
<dbReference type="InterPro" id="IPR036677">
    <property type="entry name" value="EutN_CcmL_sf"/>
</dbReference>
<reference evidence="4 5" key="1">
    <citation type="submission" date="2017-10" db="EMBL/GenBank/DDBJ databases">
        <title>Bacillus sp. nov., a halophilic bacterium isolated from a Yangshapao Lake.</title>
        <authorList>
            <person name="Wang H."/>
        </authorList>
    </citation>
    <scope>NUCLEOTIDE SEQUENCE [LARGE SCALE GENOMIC DNA]</scope>
    <source>
        <strain evidence="4 5">YSP-3</strain>
    </source>
</reference>
<dbReference type="OrthoDB" id="196195at2"/>
<proteinExistence type="predicted"/>
<dbReference type="PROSITE" id="PS51932">
    <property type="entry name" value="BMV"/>
    <property type="match status" value="1"/>
</dbReference>
<dbReference type="InterPro" id="IPR004992">
    <property type="entry name" value="EutN_CcmL"/>
</dbReference>
<dbReference type="Pfam" id="PF03319">
    <property type="entry name" value="EutN_CcmL"/>
    <property type="match status" value="1"/>
</dbReference>
<gene>
    <name evidence="4" type="ORF">CR205_12310</name>
</gene>
<protein>
    <submittedName>
        <fullName evidence="4">Ethanolamine utilization protein EutN</fullName>
    </submittedName>
</protein>
<comment type="caution">
    <text evidence="4">The sequence shown here is derived from an EMBL/GenBank/DDBJ whole genome shotgun (WGS) entry which is preliminary data.</text>
</comment>
<dbReference type="AlphaFoldDB" id="A0A2W0HGF1"/>
<dbReference type="PANTHER" id="PTHR36539:SF1">
    <property type="entry name" value="BACTERIAL MICROCOMPARTMENT SHELL VERTEX PROTEIN EUTN"/>
    <property type="match status" value="1"/>
</dbReference>
<evidence type="ECO:0000256" key="1">
    <source>
        <dbReference type="ARBA" id="ARBA00023587"/>
    </source>
</evidence>
<evidence type="ECO:0000256" key="2">
    <source>
        <dbReference type="ARBA" id="ARBA00023669"/>
    </source>
</evidence>
<dbReference type="GO" id="GO:0031470">
    <property type="term" value="C:carboxysome"/>
    <property type="evidence" value="ECO:0007669"/>
    <property type="project" value="UniProtKB-SubCell"/>
</dbReference>
<dbReference type="RefSeq" id="WP_110520239.1">
    <property type="nucleotide sequence ID" value="NZ_PDOF01000002.1"/>
</dbReference>
<name>A0A2W0HGF1_9BACI</name>
<evidence type="ECO:0000313" key="5">
    <source>
        <dbReference type="Proteomes" id="UP000248066"/>
    </source>
</evidence>
<dbReference type="EMBL" id="PDOF01000002">
    <property type="protein sequence ID" value="PYZ96495.1"/>
    <property type="molecule type" value="Genomic_DNA"/>
</dbReference>
<dbReference type="PANTHER" id="PTHR36539">
    <property type="entry name" value="ETHANOLAMINE UTILIZATION PROTEIN EUTN"/>
    <property type="match status" value="1"/>
</dbReference>